<dbReference type="InterPro" id="IPR004873">
    <property type="entry name" value="BURP_dom"/>
</dbReference>
<comment type="caution">
    <text evidence="2">The sequence shown here is derived from an EMBL/GenBank/DDBJ whole genome shotgun (WGS) entry which is preliminary data.</text>
</comment>
<dbReference type="Pfam" id="PF03181">
    <property type="entry name" value="BURP"/>
    <property type="match status" value="1"/>
</dbReference>
<dbReference type="EMBL" id="JBBPBN010000052">
    <property type="protein sequence ID" value="KAK8991642.1"/>
    <property type="molecule type" value="Genomic_DNA"/>
</dbReference>
<proteinExistence type="predicted"/>
<name>A0ABR2PT96_9ROSI</name>
<evidence type="ECO:0000313" key="3">
    <source>
        <dbReference type="Proteomes" id="UP001396334"/>
    </source>
</evidence>
<feature type="domain" description="BURP" evidence="1">
    <location>
        <begin position="27"/>
        <end position="103"/>
    </location>
</feature>
<organism evidence="2 3">
    <name type="scientific">Hibiscus sabdariffa</name>
    <name type="common">roselle</name>
    <dbReference type="NCBI Taxonomy" id="183260"/>
    <lineage>
        <taxon>Eukaryota</taxon>
        <taxon>Viridiplantae</taxon>
        <taxon>Streptophyta</taxon>
        <taxon>Embryophyta</taxon>
        <taxon>Tracheophyta</taxon>
        <taxon>Spermatophyta</taxon>
        <taxon>Magnoliopsida</taxon>
        <taxon>eudicotyledons</taxon>
        <taxon>Gunneridae</taxon>
        <taxon>Pentapetalae</taxon>
        <taxon>rosids</taxon>
        <taxon>malvids</taxon>
        <taxon>Malvales</taxon>
        <taxon>Malvaceae</taxon>
        <taxon>Malvoideae</taxon>
        <taxon>Hibiscus</taxon>
    </lineage>
</organism>
<evidence type="ECO:0000313" key="2">
    <source>
        <dbReference type="EMBL" id="KAK8991642.1"/>
    </source>
</evidence>
<gene>
    <name evidence="2" type="ORF">V6N11_062645</name>
</gene>
<keyword evidence="3" id="KW-1185">Reference proteome</keyword>
<dbReference type="InterPro" id="IPR044816">
    <property type="entry name" value="BURP"/>
</dbReference>
<sequence>MDRQPHPGVDTKFNFDPTSLVAKVFGVADDIEVGNTRPFYLSHVEDPTSFEFFPEEQIRDIPFSSEALPQLLRFFSFSDDSPQALAMKQTLELCEAEPPKGEASPLFPWPVDANFYLFHLASRTRAGRCDATNFEFPRLKPLSTESDIIGIP</sequence>
<reference evidence="2 3" key="1">
    <citation type="journal article" date="2024" name="G3 (Bethesda)">
        <title>Genome assembly of Hibiscus sabdariffa L. provides insights into metabolisms of medicinal natural products.</title>
        <authorList>
            <person name="Kim T."/>
        </authorList>
    </citation>
    <scope>NUCLEOTIDE SEQUENCE [LARGE SCALE GENOMIC DNA]</scope>
    <source>
        <strain evidence="2">TK-2024</strain>
        <tissue evidence="2">Old leaves</tissue>
    </source>
</reference>
<dbReference type="Proteomes" id="UP001396334">
    <property type="component" value="Unassembled WGS sequence"/>
</dbReference>
<protein>
    <recommendedName>
        <fullName evidence="1">BURP domain-containing protein</fullName>
    </recommendedName>
</protein>
<dbReference type="PANTHER" id="PTHR31236">
    <property type="entry name" value="BURP DOMAIN PROTEIN USPL1-LIKE"/>
    <property type="match status" value="1"/>
</dbReference>
<accession>A0ABR2PT96</accession>
<evidence type="ECO:0000259" key="1">
    <source>
        <dbReference type="Pfam" id="PF03181"/>
    </source>
</evidence>
<dbReference type="PANTHER" id="PTHR31236:SF32">
    <property type="entry name" value="BURP DOMAIN PROTEIN USPL1-LIKE"/>
    <property type="match status" value="1"/>
</dbReference>